<dbReference type="CDD" id="cd07185">
    <property type="entry name" value="OmpA_C-like"/>
    <property type="match status" value="1"/>
</dbReference>
<dbReference type="GO" id="GO:0009279">
    <property type="term" value="C:cell outer membrane"/>
    <property type="evidence" value="ECO:0007669"/>
    <property type="project" value="UniProtKB-SubCell"/>
</dbReference>
<evidence type="ECO:0000256" key="2">
    <source>
        <dbReference type="ARBA" id="ARBA00022448"/>
    </source>
</evidence>
<dbReference type="InterPro" id="IPR036737">
    <property type="entry name" value="OmpA-like_sf"/>
</dbReference>
<keyword evidence="3" id="KW-1134">Transmembrane beta strand</keyword>
<dbReference type="InterPro" id="IPR003367">
    <property type="entry name" value="Thrombospondin_3-like_rpt"/>
</dbReference>
<keyword evidence="9" id="KW-0998">Cell outer membrane</keyword>
<dbReference type="GO" id="GO:0005509">
    <property type="term" value="F:calcium ion binding"/>
    <property type="evidence" value="ECO:0007669"/>
    <property type="project" value="InterPro"/>
</dbReference>
<dbReference type="EMBL" id="MBTA01000005">
    <property type="protein sequence ID" value="RKD18226.1"/>
    <property type="molecule type" value="Genomic_DNA"/>
</dbReference>
<reference evidence="14 15" key="1">
    <citation type="submission" date="2016-07" db="EMBL/GenBank/DDBJ databases">
        <title>Genome of Pelobium manganitolerans.</title>
        <authorList>
            <person name="Wu S."/>
            <person name="Wang G."/>
        </authorList>
    </citation>
    <scope>NUCLEOTIDE SEQUENCE [LARGE SCALE GENOMIC DNA]</scope>
    <source>
        <strain evidence="14 15">YS-25</strain>
    </source>
</reference>
<organism evidence="14 15">
    <name type="scientific">Pelobium manganitolerans</name>
    <dbReference type="NCBI Taxonomy" id="1842495"/>
    <lineage>
        <taxon>Bacteria</taxon>
        <taxon>Pseudomonadati</taxon>
        <taxon>Bacteroidota</taxon>
        <taxon>Sphingobacteriia</taxon>
        <taxon>Sphingobacteriales</taxon>
        <taxon>Sphingobacteriaceae</taxon>
        <taxon>Pelobium</taxon>
    </lineage>
</organism>
<evidence type="ECO:0000256" key="9">
    <source>
        <dbReference type="ARBA" id="ARBA00023237"/>
    </source>
</evidence>
<evidence type="ECO:0000313" key="15">
    <source>
        <dbReference type="Proteomes" id="UP000283433"/>
    </source>
</evidence>
<keyword evidence="2" id="KW-0813">Transport</keyword>
<keyword evidence="5 12" id="KW-0732">Signal</keyword>
<dbReference type="Proteomes" id="UP000283433">
    <property type="component" value="Unassembled WGS sequence"/>
</dbReference>
<evidence type="ECO:0000256" key="4">
    <source>
        <dbReference type="ARBA" id="ARBA00022692"/>
    </source>
</evidence>
<evidence type="ECO:0000256" key="5">
    <source>
        <dbReference type="ARBA" id="ARBA00022729"/>
    </source>
</evidence>
<feature type="domain" description="OmpA-like" evidence="13">
    <location>
        <begin position="370"/>
        <end position="484"/>
    </location>
</feature>
<evidence type="ECO:0000256" key="7">
    <source>
        <dbReference type="ARBA" id="ARBA00023114"/>
    </source>
</evidence>
<feature type="signal peptide" evidence="12">
    <location>
        <begin position="1"/>
        <end position="24"/>
    </location>
</feature>
<evidence type="ECO:0000256" key="1">
    <source>
        <dbReference type="ARBA" id="ARBA00004571"/>
    </source>
</evidence>
<dbReference type="InterPro" id="IPR006664">
    <property type="entry name" value="OMP_bac"/>
</dbReference>
<dbReference type="PROSITE" id="PS51123">
    <property type="entry name" value="OMPA_2"/>
    <property type="match status" value="1"/>
</dbReference>
<keyword evidence="7" id="KW-0626">Porin</keyword>
<feature type="chain" id="PRO_5019187206" evidence="12">
    <location>
        <begin position="25"/>
        <end position="484"/>
    </location>
</feature>
<evidence type="ECO:0000256" key="3">
    <source>
        <dbReference type="ARBA" id="ARBA00022452"/>
    </source>
</evidence>
<proteinExistence type="predicted"/>
<dbReference type="InterPro" id="IPR050330">
    <property type="entry name" value="Bact_OuterMem_StrucFunc"/>
</dbReference>
<sequence length="484" mass="51880">MNYSTLKKTVALSLATAFAISANAQDATPTSSSAKTFGGKKQYRTWTLGLNGGFSIPAVITGGSNDFGSNVAFGEYKLGGYYGLSLRKQFGHVFGLEGNLYRGHVNHVNKAPAAGNLAPGWGPAGQTYNSAQTQVQYDANLSGYFNLATIDFLNRTNAVNFYGKVGYGIIAYNPVLYTGYDLDGTEVNNKGNYGDAGDNNDYIRQAYIPVGVGVKFKLGDRVALDLGYDAKFIDGDNFDGVYAKGTSKDKFSVVRAGLEFSLGSKSKPDLNWVNPIAMMYDELKDPTLRQEVEALKGRVTNVEQAVEDLKKDSDGDGVADHLDKCPNTPAGAKVDGSGCELDTDGDGVPDWKDKCPLEKGSAELDGCPTMSSGTIAGVSNIQFEYNSSVLRTSSYPTLDKVSSMVRSNKIAGLQLDGHASSEGTEAYNMQLSIDRANAVKTYLVNSGVDAKKVSTKGYGETRPIASNATEEGRVANRRVEFREK</sequence>
<protein>
    <submittedName>
        <fullName evidence="14">Flagellar motor protein MotB</fullName>
    </submittedName>
</protein>
<keyword evidence="6" id="KW-0406">Ion transport</keyword>
<dbReference type="SUPFAM" id="SSF103088">
    <property type="entry name" value="OmpA-like"/>
    <property type="match status" value="1"/>
</dbReference>
<name>A0A419S8H7_9SPHI</name>
<dbReference type="GO" id="GO:0015288">
    <property type="term" value="F:porin activity"/>
    <property type="evidence" value="ECO:0007669"/>
    <property type="project" value="UniProtKB-KW"/>
</dbReference>
<dbReference type="InterPro" id="IPR006665">
    <property type="entry name" value="OmpA-like"/>
</dbReference>
<evidence type="ECO:0000313" key="14">
    <source>
        <dbReference type="EMBL" id="RKD18226.1"/>
    </source>
</evidence>
<gene>
    <name evidence="14" type="ORF">BCY91_15600</name>
</gene>
<evidence type="ECO:0000256" key="8">
    <source>
        <dbReference type="ARBA" id="ARBA00023136"/>
    </source>
</evidence>
<dbReference type="Gene3D" id="3.30.1330.60">
    <property type="entry name" value="OmpA-like domain"/>
    <property type="match status" value="1"/>
</dbReference>
<comment type="caution">
    <text evidence="14">The sequence shown here is derived from an EMBL/GenBank/DDBJ whole genome shotgun (WGS) entry which is preliminary data.</text>
</comment>
<dbReference type="OrthoDB" id="1522982at2"/>
<keyword evidence="14" id="KW-0969">Cilium</keyword>
<evidence type="ECO:0000256" key="10">
    <source>
        <dbReference type="PROSITE-ProRule" id="PRU00473"/>
    </source>
</evidence>
<keyword evidence="14" id="KW-0966">Cell projection</keyword>
<keyword evidence="14" id="KW-0282">Flagellum</keyword>
<dbReference type="InterPro" id="IPR028974">
    <property type="entry name" value="TSP_type-3_rpt"/>
</dbReference>
<dbReference type="GO" id="GO:0046930">
    <property type="term" value="C:pore complex"/>
    <property type="evidence" value="ECO:0007669"/>
    <property type="project" value="UniProtKB-KW"/>
</dbReference>
<dbReference type="GO" id="GO:0006811">
    <property type="term" value="P:monoatomic ion transport"/>
    <property type="evidence" value="ECO:0007669"/>
    <property type="project" value="UniProtKB-KW"/>
</dbReference>
<dbReference type="AlphaFoldDB" id="A0A419S8H7"/>
<accession>A0A419S8H7</accession>
<dbReference type="Pfam" id="PF00691">
    <property type="entry name" value="OmpA"/>
    <property type="match status" value="1"/>
</dbReference>
<evidence type="ECO:0000256" key="6">
    <source>
        <dbReference type="ARBA" id="ARBA00023065"/>
    </source>
</evidence>
<keyword evidence="15" id="KW-1185">Reference proteome</keyword>
<comment type="subcellular location">
    <subcellularLocation>
        <location evidence="1">Cell outer membrane</location>
        <topology evidence="1">Multi-pass membrane protein</topology>
    </subcellularLocation>
</comment>
<feature type="region of interest" description="Disordered" evidence="11">
    <location>
        <begin position="462"/>
        <end position="484"/>
    </location>
</feature>
<dbReference type="Pfam" id="PF02412">
    <property type="entry name" value="TSP_3"/>
    <property type="match status" value="2"/>
</dbReference>
<evidence type="ECO:0000256" key="12">
    <source>
        <dbReference type="SAM" id="SignalP"/>
    </source>
</evidence>
<dbReference type="InterPro" id="IPR011250">
    <property type="entry name" value="OMP/PagP_B-barrel"/>
</dbReference>
<dbReference type="RefSeq" id="WP_120180944.1">
    <property type="nucleotide sequence ID" value="NZ_MBTA01000005.1"/>
</dbReference>
<dbReference type="PANTHER" id="PTHR30329">
    <property type="entry name" value="STATOR ELEMENT OF FLAGELLAR MOTOR COMPLEX"/>
    <property type="match status" value="1"/>
</dbReference>
<dbReference type="GO" id="GO:0007155">
    <property type="term" value="P:cell adhesion"/>
    <property type="evidence" value="ECO:0007669"/>
    <property type="project" value="InterPro"/>
</dbReference>
<dbReference type="SUPFAM" id="SSF56925">
    <property type="entry name" value="OMPA-like"/>
    <property type="match status" value="1"/>
</dbReference>
<dbReference type="PRINTS" id="PR01021">
    <property type="entry name" value="OMPADOMAIN"/>
</dbReference>
<feature type="compositionally biased region" description="Basic and acidic residues" evidence="11">
    <location>
        <begin position="470"/>
        <end position="484"/>
    </location>
</feature>
<dbReference type="Gene3D" id="4.10.1080.10">
    <property type="entry name" value="TSP type-3 repeat"/>
    <property type="match status" value="1"/>
</dbReference>
<dbReference type="PANTHER" id="PTHR30329:SF21">
    <property type="entry name" value="LIPOPROTEIN YIAD-RELATED"/>
    <property type="match status" value="1"/>
</dbReference>
<dbReference type="SUPFAM" id="SSF103647">
    <property type="entry name" value="TSP type-3 repeat"/>
    <property type="match status" value="1"/>
</dbReference>
<evidence type="ECO:0000259" key="13">
    <source>
        <dbReference type="PROSITE" id="PS51123"/>
    </source>
</evidence>
<keyword evidence="8 10" id="KW-0472">Membrane</keyword>
<evidence type="ECO:0000256" key="11">
    <source>
        <dbReference type="SAM" id="MobiDB-lite"/>
    </source>
</evidence>
<keyword evidence="4" id="KW-0812">Transmembrane</keyword>